<evidence type="ECO:0000256" key="1">
    <source>
        <dbReference type="ARBA" id="ARBA00022723"/>
    </source>
</evidence>
<dbReference type="PANTHER" id="PTHR23235">
    <property type="entry name" value="KRUEPPEL-LIKE TRANSCRIPTION FACTOR"/>
    <property type="match status" value="1"/>
</dbReference>
<evidence type="ECO:0000313" key="7">
    <source>
        <dbReference type="Proteomes" id="UP000271889"/>
    </source>
</evidence>
<dbReference type="InterPro" id="IPR036236">
    <property type="entry name" value="Znf_C2H2_sf"/>
</dbReference>
<protein>
    <recommendedName>
        <fullName evidence="5">C2H2-type domain-containing protein</fullName>
    </recommendedName>
</protein>
<dbReference type="PANTHER" id="PTHR23235:SF120">
    <property type="entry name" value="KRUPPEL-LIKE FACTOR 15"/>
    <property type="match status" value="1"/>
</dbReference>
<organism evidence="6 7">
    <name type="scientific">Cylicostephanus goldi</name>
    <name type="common">Nematode worm</name>
    <dbReference type="NCBI Taxonomy" id="71465"/>
    <lineage>
        <taxon>Eukaryota</taxon>
        <taxon>Metazoa</taxon>
        <taxon>Ecdysozoa</taxon>
        <taxon>Nematoda</taxon>
        <taxon>Chromadorea</taxon>
        <taxon>Rhabditida</taxon>
        <taxon>Rhabditina</taxon>
        <taxon>Rhabditomorpha</taxon>
        <taxon>Strongyloidea</taxon>
        <taxon>Strongylidae</taxon>
        <taxon>Cylicostephanus</taxon>
    </lineage>
</organism>
<accession>A0A3P6SFB3</accession>
<dbReference type="Gene3D" id="3.30.160.60">
    <property type="entry name" value="Classic Zinc Finger"/>
    <property type="match status" value="2"/>
</dbReference>
<dbReference type="PROSITE" id="PS00028">
    <property type="entry name" value="ZINC_FINGER_C2H2_1"/>
    <property type="match status" value="1"/>
</dbReference>
<keyword evidence="2 4" id="KW-0863">Zinc-finger</keyword>
<sequence length="188" mass="22007">MDPKPPKKGRIAYDDYYDRMVNKNMQEVVVDAATIEMAAPIKHLRLMTEEGPMVIAQPHSRMRRNRLIRSQSDRPHGARNLDWIIDAVARVIISVFCVLHLKNDLFWGIDVDSASPHNRRKPVMHKCQYCGRVDKYPSKIQAHMRTHTGEKPFKCEICGMTFAQRTPMRLHVRRHLDQKPLVFLNLWL</sequence>
<dbReference type="GO" id="GO:0008270">
    <property type="term" value="F:zinc ion binding"/>
    <property type="evidence" value="ECO:0007669"/>
    <property type="project" value="UniProtKB-KW"/>
</dbReference>
<feature type="domain" description="C2H2-type" evidence="5">
    <location>
        <begin position="125"/>
        <end position="152"/>
    </location>
</feature>
<reference evidence="6 7" key="1">
    <citation type="submission" date="2018-11" db="EMBL/GenBank/DDBJ databases">
        <authorList>
            <consortium name="Pathogen Informatics"/>
        </authorList>
    </citation>
    <scope>NUCLEOTIDE SEQUENCE [LARGE SCALE GENOMIC DNA]</scope>
</reference>
<dbReference type="GO" id="GO:0000981">
    <property type="term" value="F:DNA-binding transcription factor activity, RNA polymerase II-specific"/>
    <property type="evidence" value="ECO:0007669"/>
    <property type="project" value="TreeGrafter"/>
</dbReference>
<gene>
    <name evidence="6" type="ORF">CGOC_LOCUS2404</name>
</gene>
<evidence type="ECO:0000256" key="4">
    <source>
        <dbReference type="PROSITE-ProRule" id="PRU00042"/>
    </source>
</evidence>
<evidence type="ECO:0000256" key="3">
    <source>
        <dbReference type="ARBA" id="ARBA00022833"/>
    </source>
</evidence>
<dbReference type="OrthoDB" id="3437960at2759"/>
<evidence type="ECO:0000259" key="5">
    <source>
        <dbReference type="PROSITE" id="PS50157"/>
    </source>
</evidence>
<keyword evidence="3" id="KW-0862">Zinc</keyword>
<dbReference type="EMBL" id="UYRV01005363">
    <property type="protein sequence ID" value="VDK52518.1"/>
    <property type="molecule type" value="Genomic_DNA"/>
</dbReference>
<dbReference type="FunFam" id="3.30.160.60:FF:002869">
    <property type="entry name" value="Comb gap splice variant cg14"/>
    <property type="match status" value="1"/>
</dbReference>
<dbReference type="SUPFAM" id="SSF57667">
    <property type="entry name" value="beta-beta-alpha zinc fingers"/>
    <property type="match status" value="1"/>
</dbReference>
<evidence type="ECO:0000313" key="6">
    <source>
        <dbReference type="EMBL" id="VDK52518.1"/>
    </source>
</evidence>
<dbReference type="SMART" id="SM00355">
    <property type="entry name" value="ZnF_C2H2"/>
    <property type="match status" value="2"/>
</dbReference>
<name>A0A3P6SFB3_CYLGO</name>
<feature type="domain" description="C2H2-type" evidence="5">
    <location>
        <begin position="153"/>
        <end position="180"/>
    </location>
</feature>
<dbReference type="Proteomes" id="UP000271889">
    <property type="component" value="Unassembled WGS sequence"/>
</dbReference>
<dbReference type="AlphaFoldDB" id="A0A3P6SFB3"/>
<dbReference type="Pfam" id="PF00096">
    <property type="entry name" value="zf-C2H2"/>
    <property type="match status" value="2"/>
</dbReference>
<dbReference type="InterPro" id="IPR013087">
    <property type="entry name" value="Znf_C2H2_type"/>
</dbReference>
<dbReference type="GO" id="GO:0000978">
    <property type="term" value="F:RNA polymerase II cis-regulatory region sequence-specific DNA binding"/>
    <property type="evidence" value="ECO:0007669"/>
    <property type="project" value="TreeGrafter"/>
</dbReference>
<keyword evidence="1" id="KW-0479">Metal-binding</keyword>
<evidence type="ECO:0000256" key="2">
    <source>
        <dbReference type="ARBA" id="ARBA00022771"/>
    </source>
</evidence>
<dbReference type="PROSITE" id="PS50157">
    <property type="entry name" value="ZINC_FINGER_C2H2_2"/>
    <property type="match status" value="2"/>
</dbReference>
<keyword evidence="7" id="KW-1185">Reference proteome</keyword>
<proteinExistence type="predicted"/>